<feature type="transmembrane region" description="Helical" evidence="10">
    <location>
        <begin position="186"/>
        <end position="211"/>
    </location>
</feature>
<feature type="transmembrane region" description="Helical" evidence="10">
    <location>
        <begin position="161"/>
        <end position="180"/>
    </location>
</feature>
<evidence type="ECO:0000313" key="13">
    <source>
        <dbReference type="Proteomes" id="UP001287356"/>
    </source>
</evidence>
<keyword evidence="13" id="KW-1185">Reference proteome</keyword>
<evidence type="ECO:0000256" key="9">
    <source>
        <dbReference type="SAM" id="MobiDB-lite"/>
    </source>
</evidence>
<dbReference type="Gene3D" id="1.20.1250.20">
    <property type="entry name" value="MFS general substrate transporter like domains"/>
    <property type="match status" value="2"/>
</dbReference>
<evidence type="ECO:0000256" key="3">
    <source>
        <dbReference type="ARBA" id="ARBA00022448"/>
    </source>
</evidence>
<comment type="similarity">
    <text evidence="2">Belongs to the major facilitator superfamily. TCR/Tet family.</text>
</comment>
<feature type="region of interest" description="Disordered" evidence="9">
    <location>
        <begin position="1"/>
        <end position="82"/>
    </location>
</feature>
<feature type="transmembrane region" description="Helical" evidence="10">
    <location>
        <begin position="320"/>
        <end position="338"/>
    </location>
</feature>
<feature type="transmembrane region" description="Helical" evidence="10">
    <location>
        <begin position="289"/>
        <end position="308"/>
    </location>
</feature>
<feature type="transmembrane region" description="Helical" evidence="10">
    <location>
        <begin position="246"/>
        <end position="269"/>
    </location>
</feature>
<dbReference type="Pfam" id="PF07690">
    <property type="entry name" value="MFS_1"/>
    <property type="match status" value="2"/>
</dbReference>
<comment type="caution">
    <text evidence="12">The sequence shown here is derived from an EMBL/GenBank/DDBJ whole genome shotgun (WGS) entry which is preliminary data.</text>
</comment>
<organism evidence="12 13">
    <name type="scientific">Lasiosphaeria ovina</name>
    <dbReference type="NCBI Taxonomy" id="92902"/>
    <lineage>
        <taxon>Eukaryota</taxon>
        <taxon>Fungi</taxon>
        <taxon>Dikarya</taxon>
        <taxon>Ascomycota</taxon>
        <taxon>Pezizomycotina</taxon>
        <taxon>Sordariomycetes</taxon>
        <taxon>Sordariomycetidae</taxon>
        <taxon>Sordariales</taxon>
        <taxon>Lasiosphaeriaceae</taxon>
        <taxon>Lasiosphaeria</taxon>
    </lineage>
</organism>
<feature type="transmembrane region" description="Helical" evidence="10">
    <location>
        <begin position="453"/>
        <end position="474"/>
    </location>
</feature>
<dbReference type="AlphaFoldDB" id="A0AAE0KHV7"/>
<evidence type="ECO:0000259" key="11">
    <source>
        <dbReference type="PROSITE" id="PS50850"/>
    </source>
</evidence>
<evidence type="ECO:0000256" key="6">
    <source>
        <dbReference type="ARBA" id="ARBA00022989"/>
    </source>
</evidence>
<reference evidence="12" key="2">
    <citation type="submission" date="2023-06" db="EMBL/GenBank/DDBJ databases">
        <authorList>
            <consortium name="Lawrence Berkeley National Laboratory"/>
            <person name="Haridas S."/>
            <person name="Hensen N."/>
            <person name="Bonometti L."/>
            <person name="Westerberg I."/>
            <person name="Brannstrom I.O."/>
            <person name="Guillou S."/>
            <person name="Cros-Aarteil S."/>
            <person name="Calhoun S."/>
            <person name="Kuo A."/>
            <person name="Mondo S."/>
            <person name="Pangilinan J."/>
            <person name="Riley R."/>
            <person name="Labutti K."/>
            <person name="Andreopoulos B."/>
            <person name="Lipzen A."/>
            <person name="Chen C."/>
            <person name="Yanf M."/>
            <person name="Daum C."/>
            <person name="Ng V."/>
            <person name="Clum A."/>
            <person name="Steindorff A."/>
            <person name="Ohm R."/>
            <person name="Martin F."/>
            <person name="Silar P."/>
            <person name="Natvig D."/>
            <person name="Lalanne C."/>
            <person name="Gautier V."/>
            <person name="Ament-Velasquez S.L."/>
            <person name="Kruys A."/>
            <person name="Hutchinson M.I."/>
            <person name="Powell A.J."/>
            <person name="Barry K."/>
            <person name="Miller A.N."/>
            <person name="Grigoriev I.V."/>
            <person name="Debuchy R."/>
            <person name="Gladieux P."/>
            <person name="Thoren M.H."/>
            <person name="Johannesson H."/>
        </authorList>
    </citation>
    <scope>NUCLEOTIDE SEQUENCE</scope>
    <source>
        <strain evidence="12">CBS 958.72</strain>
    </source>
</reference>
<keyword evidence="3" id="KW-0813">Transport</keyword>
<dbReference type="GO" id="GO:0005886">
    <property type="term" value="C:plasma membrane"/>
    <property type="evidence" value="ECO:0007669"/>
    <property type="project" value="UniProtKB-SubCell"/>
</dbReference>
<evidence type="ECO:0000313" key="12">
    <source>
        <dbReference type="EMBL" id="KAK3376804.1"/>
    </source>
</evidence>
<gene>
    <name evidence="12" type="ORF">B0T24DRAFT_700709</name>
</gene>
<feature type="transmembrane region" description="Helical" evidence="10">
    <location>
        <begin position="91"/>
        <end position="119"/>
    </location>
</feature>
<dbReference type="InterPro" id="IPR020846">
    <property type="entry name" value="MFS_dom"/>
</dbReference>
<evidence type="ECO:0000256" key="8">
    <source>
        <dbReference type="ARBA" id="ARBA00023180"/>
    </source>
</evidence>
<reference evidence="12" key="1">
    <citation type="journal article" date="2023" name="Mol. Phylogenet. Evol.">
        <title>Genome-scale phylogeny and comparative genomics of the fungal order Sordariales.</title>
        <authorList>
            <person name="Hensen N."/>
            <person name="Bonometti L."/>
            <person name="Westerberg I."/>
            <person name="Brannstrom I.O."/>
            <person name="Guillou S."/>
            <person name="Cros-Aarteil S."/>
            <person name="Calhoun S."/>
            <person name="Haridas S."/>
            <person name="Kuo A."/>
            <person name="Mondo S."/>
            <person name="Pangilinan J."/>
            <person name="Riley R."/>
            <person name="LaButti K."/>
            <person name="Andreopoulos B."/>
            <person name="Lipzen A."/>
            <person name="Chen C."/>
            <person name="Yan M."/>
            <person name="Daum C."/>
            <person name="Ng V."/>
            <person name="Clum A."/>
            <person name="Steindorff A."/>
            <person name="Ohm R.A."/>
            <person name="Martin F."/>
            <person name="Silar P."/>
            <person name="Natvig D.O."/>
            <person name="Lalanne C."/>
            <person name="Gautier V."/>
            <person name="Ament-Velasquez S.L."/>
            <person name="Kruys A."/>
            <person name="Hutchinson M.I."/>
            <person name="Powell A.J."/>
            <person name="Barry K."/>
            <person name="Miller A.N."/>
            <person name="Grigoriev I.V."/>
            <person name="Debuchy R."/>
            <person name="Gladieux P."/>
            <person name="Hiltunen Thoren M."/>
            <person name="Johannesson H."/>
        </authorList>
    </citation>
    <scope>NUCLEOTIDE SEQUENCE</scope>
    <source>
        <strain evidence="12">CBS 958.72</strain>
    </source>
</reference>
<feature type="transmembrane region" description="Helical" evidence="10">
    <location>
        <begin position="396"/>
        <end position="415"/>
    </location>
</feature>
<dbReference type="FunFam" id="1.20.1720.10:FF:000012">
    <property type="entry name" value="MFS toxin efflux pump (AflT)"/>
    <property type="match status" value="1"/>
</dbReference>
<keyword evidence="4" id="KW-1003">Cell membrane</keyword>
<dbReference type="PANTHER" id="PTHR23501:SF199">
    <property type="entry name" value="MFS EFFLUX TRANSPORTER INPD-RELATED"/>
    <property type="match status" value="1"/>
</dbReference>
<feature type="transmembrane region" description="Helical" evidence="10">
    <location>
        <begin position="486"/>
        <end position="506"/>
    </location>
</feature>
<feature type="domain" description="Major facilitator superfamily (MFS) profile" evidence="11">
    <location>
        <begin position="96"/>
        <end position="585"/>
    </location>
</feature>
<keyword evidence="7 10" id="KW-0472">Membrane</keyword>
<evidence type="ECO:0000256" key="2">
    <source>
        <dbReference type="ARBA" id="ARBA00007520"/>
    </source>
</evidence>
<feature type="compositionally biased region" description="Polar residues" evidence="9">
    <location>
        <begin position="61"/>
        <end position="70"/>
    </location>
</feature>
<feature type="compositionally biased region" description="Basic and acidic residues" evidence="9">
    <location>
        <begin position="43"/>
        <end position="60"/>
    </location>
</feature>
<accession>A0AAE0KHV7</accession>
<dbReference type="PANTHER" id="PTHR23501">
    <property type="entry name" value="MAJOR FACILITATOR SUPERFAMILY"/>
    <property type="match status" value="1"/>
</dbReference>
<dbReference type="EMBL" id="JAULSN010000003">
    <property type="protein sequence ID" value="KAK3376804.1"/>
    <property type="molecule type" value="Genomic_DNA"/>
</dbReference>
<feature type="compositionally biased region" description="Acidic residues" evidence="9">
    <location>
        <begin position="20"/>
        <end position="29"/>
    </location>
</feature>
<keyword evidence="5 10" id="KW-0812">Transmembrane</keyword>
<name>A0AAE0KHV7_9PEZI</name>
<feature type="compositionally biased region" description="Polar residues" evidence="9">
    <location>
        <begin position="1"/>
        <end position="16"/>
    </location>
</feature>
<dbReference type="InterPro" id="IPR011701">
    <property type="entry name" value="MFS"/>
</dbReference>
<protein>
    <submittedName>
        <fullName evidence="12">Major facilitator superfamily domain-containing protein</fullName>
    </submittedName>
</protein>
<dbReference type="InterPro" id="IPR036259">
    <property type="entry name" value="MFS_trans_sf"/>
</dbReference>
<dbReference type="GO" id="GO:0022857">
    <property type="term" value="F:transmembrane transporter activity"/>
    <property type="evidence" value="ECO:0007669"/>
    <property type="project" value="InterPro"/>
</dbReference>
<feature type="transmembrane region" description="Helical" evidence="10">
    <location>
        <begin position="131"/>
        <end position="149"/>
    </location>
</feature>
<dbReference type="PROSITE" id="PS50850">
    <property type="entry name" value="MFS"/>
    <property type="match status" value="1"/>
</dbReference>
<feature type="transmembrane region" description="Helical" evidence="10">
    <location>
        <begin position="359"/>
        <end position="384"/>
    </location>
</feature>
<sequence length="594" mass="63988">MPAMSESQAPTIAPSTTEDEKADDMDDASDFGVAASVPTGEASKSKEPVASETEKTDEITRQATATSNTGHALKTTPTREDGTEYPSGMKFALIFLALCLSVFLVALALDNSIIATAIPKITDQFQSLPDVGWYGSAYLLTTAALQLLFGRFYTFFSIKWVYLIAIFLFEVGSLICGVANNSVTLIIGRAIAGVGAAAIFSGALIILAYSVPLEKRPLYSGFVGAMFGISSVAGPLLGGAFTDRVSWRWCFFINLPIGGITLVVIAVLFPDPHREIKNSDTWAERIKRFDPWGTIVFMPAIICLLLALQWGGPTYAWNSWRIIFLFVMFGVLISLFLFDQYKQQDLATVPPRIFFKRSVMSACLFSFCVGASFLGSVYYLPIWFQAVKGASAIDSGIMNLPMLIATTIFSILAGATVTMFGYYTPFMIACSVLISIGFGLLTTLQPDTGSAKWIGYQIIAGAGIGFGMQQPLIAVQTVLSIEDVPIGTSVIIFVQTLGGALFVSIAQNVFSNHLVQYVAEYEPSLPDPSIVFAVGATNIQHAVSAEYLPGVTQAYNDALAKTFVVFAAMAAISIIGASFMEWKSVKGKKVEMVA</sequence>
<comment type="subcellular location">
    <subcellularLocation>
        <location evidence="1">Cell membrane</location>
        <topology evidence="1">Multi-pass membrane protein</topology>
    </subcellularLocation>
</comment>
<dbReference type="CDD" id="cd17502">
    <property type="entry name" value="MFS_Azr1_MDR_like"/>
    <property type="match status" value="1"/>
</dbReference>
<keyword evidence="6 10" id="KW-1133">Transmembrane helix</keyword>
<dbReference type="Proteomes" id="UP001287356">
    <property type="component" value="Unassembled WGS sequence"/>
</dbReference>
<evidence type="ECO:0000256" key="1">
    <source>
        <dbReference type="ARBA" id="ARBA00004651"/>
    </source>
</evidence>
<dbReference type="SUPFAM" id="SSF103473">
    <property type="entry name" value="MFS general substrate transporter"/>
    <property type="match status" value="1"/>
</dbReference>
<feature type="transmembrane region" description="Helical" evidence="10">
    <location>
        <begin position="558"/>
        <end position="579"/>
    </location>
</feature>
<feature type="transmembrane region" description="Helical" evidence="10">
    <location>
        <begin position="422"/>
        <end position="441"/>
    </location>
</feature>
<evidence type="ECO:0000256" key="10">
    <source>
        <dbReference type="SAM" id="Phobius"/>
    </source>
</evidence>
<proteinExistence type="inferred from homology"/>
<evidence type="ECO:0000256" key="4">
    <source>
        <dbReference type="ARBA" id="ARBA00022475"/>
    </source>
</evidence>
<dbReference type="FunFam" id="1.20.1250.20:FF:000489">
    <property type="entry name" value="MFS general substrate transporter"/>
    <property type="match status" value="1"/>
</dbReference>
<evidence type="ECO:0000256" key="5">
    <source>
        <dbReference type="ARBA" id="ARBA00022692"/>
    </source>
</evidence>
<evidence type="ECO:0000256" key="7">
    <source>
        <dbReference type="ARBA" id="ARBA00023136"/>
    </source>
</evidence>
<keyword evidence="8" id="KW-0325">Glycoprotein</keyword>
<dbReference type="FunFam" id="1.20.1250.20:FF:000196">
    <property type="entry name" value="MFS toxin efflux pump (AflT)"/>
    <property type="match status" value="1"/>
</dbReference>
<feature type="transmembrane region" description="Helical" evidence="10">
    <location>
        <begin position="218"/>
        <end position="240"/>
    </location>
</feature>